<dbReference type="SUPFAM" id="SSF53623">
    <property type="entry name" value="MurD-like peptide ligases, catalytic domain"/>
    <property type="match status" value="1"/>
</dbReference>
<feature type="domain" description="Mur ligase C-terminal" evidence="2">
    <location>
        <begin position="107"/>
        <end position="230"/>
    </location>
</feature>
<dbReference type="InterPro" id="IPR004101">
    <property type="entry name" value="Mur_ligase_C"/>
</dbReference>
<gene>
    <name evidence="3" type="primary">mpl_1</name>
    <name evidence="3" type="ORF">NCTC8284_02954</name>
</gene>
<dbReference type="GO" id="GO:0005524">
    <property type="term" value="F:ATP binding"/>
    <property type="evidence" value="ECO:0007669"/>
    <property type="project" value="InterPro"/>
</dbReference>
<organism evidence="3 4">
    <name type="scientific">Rodentibacter pneumotropicus</name>
    <dbReference type="NCBI Taxonomy" id="758"/>
    <lineage>
        <taxon>Bacteria</taxon>
        <taxon>Pseudomonadati</taxon>
        <taxon>Pseudomonadota</taxon>
        <taxon>Gammaproteobacteria</taxon>
        <taxon>Pasteurellales</taxon>
        <taxon>Pasteurellaceae</taxon>
        <taxon>Rodentibacter</taxon>
    </lineage>
</organism>
<protein>
    <recommendedName>
        <fullName evidence="1">UDP-N-acetylmuramate:L-alanyl-gamma-D-glutamyl-meso-diaminopimelate ligase</fullName>
        <ecNumber evidence="1">6.3.2.45</ecNumber>
    </recommendedName>
</protein>
<evidence type="ECO:0000313" key="4">
    <source>
        <dbReference type="Proteomes" id="UP000278733"/>
    </source>
</evidence>
<dbReference type="KEGG" id="rpne:NCTC8284_02954"/>
<dbReference type="EMBL" id="LR134405">
    <property type="protein sequence ID" value="VEH67746.1"/>
    <property type="molecule type" value="Genomic_DNA"/>
</dbReference>
<accession>A0A3S4TWK0</accession>
<dbReference type="Pfam" id="PF02875">
    <property type="entry name" value="Mur_ligase_C"/>
    <property type="match status" value="1"/>
</dbReference>
<dbReference type="InterPro" id="IPR036565">
    <property type="entry name" value="Mur-like_cat_sf"/>
</dbReference>
<dbReference type="STRING" id="758.GCA_000730685_01106"/>
<dbReference type="EC" id="6.3.2.45" evidence="1"/>
<dbReference type="InterPro" id="IPR005757">
    <property type="entry name" value="Mpl"/>
</dbReference>
<dbReference type="PANTHER" id="PTHR43445">
    <property type="entry name" value="UDP-N-ACETYLMURAMATE--L-ALANINE LIGASE-RELATED"/>
    <property type="match status" value="1"/>
</dbReference>
<dbReference type="GO" id="GO:0071555">
    <property type="term" value="P:cell wall organization"/>
    <property type="evidence" value="ECO:0007669"/>
    <property type="project" value="InterPro"/>
</dbReference>
<dbReference type="AlphaFoldDB" id="A0A3S4TWK0"/>
<dbReference type="PANTHER" id="PTHR43445:SF5">
    <property type="entry name" value="UDP-N-ACETYLMURAMATE--L-ALANYL-GAMMA-D-GLUTAMYL-MESO-2,6-DIAMINOHEPTANDIOATE LIGASE"/>
    <property type="match status" value="1"/>
</dbReference>
<dbReference type="SUPFAM" id="SSF53244">
    <property type="entry name" value="MurD-like peptide ligases, peptide-binding domain"/>
    <property type="match status" value="1"/>
</dbReference>
<keyword evidence="3" id="KW-0436">Ligase</keyword>
<sequence length="244" mass="26827">MIRTISASGRILSFANEQSVKDTLAMGCWSEQQFIGEDKEWFAERITTDASHFAVFHHGEKVAEVKWNVVGVHNMNNALMAIAAAYHVGVPVENACTALGSFINAKRRLEVKGEVNGITVYDDFAHHPEAILATLTALRDKVGGGVRILAVLEPRSNTMKMGVHKDEIAPALGRADVVFMLQPDNIPWEVAEIATQCVQPAYWTANLDKLVDMIVAEAQPKDHILVMSNGSFGGIHQKILDKLR</sequence>
<dbReference type="GO" id="GO:0009252">
    <property type="term" value="P:peptidoglycan biosynthetic process"/>
    <property type="evidence" value="ECO:0007669"/>
    <property type="project" value="UniProtKB-UniRule"/>
</dbReference>
<proteinExistence type="predicted"/>
<dbReference type="InterPro" id="IPR036615">
    <property type="entry name" value="Mur_ligase_C_dom_sf"/>
</dbReference>
<evidence type="ECO:0000256" key="1">
    <source>
        <dbReference type="NCBIfam" id="TIGR01081"/>
    </source>
</evidence>
<evidence type="ECO:0000313" key="3">
    <source>
        <dbReference type="EMBL" id="VEH67746.1"/>
    </source>
</evidence>
<evidence type="ECO:0000259" key="2">
    <source>
        <dbReference type="Pfam" id="PF02875"/>
    </source>
</evidence>
<reference evidence="3 4" key="1">
    <citation type="submission" date="2018-12" db="EMBL/GenBank/DDBJ databases">
        <authorList>
            <consortium name="Pathogen Informatics"/>
        </authorList>
    </citation>
    <scope>NUCLEOTIDE SEQUENCE [LARGE SCALE GENOMIC DNA]</scope>
    <source>
        <strain evidence="3 4">NCTC8284</strain>
    </source>
</reference>
<dbReference type="GO" id="GO:0106418">
    <property type="term" value="F:UDP-N-acetylmuramate-L-alanyl-gamma-D-glutamyl-meso-2,6-diaminoheptanedioate ligase activity"/>
    <property type="evidence" value="ECO:0007669"/>
    <property type="project" value="UniProtKB-EC"/>
</dbReference>
<dbReference type="InterPro" id="IPR050061">
    <property type="entry name" value="MurCDEF_pg_biosynth"/>
</dbReference>
<name>A0A3S4TWK0_9PAST</name>
<dbReference type="FunFam" id="3.90.190.20:FF:000002">
    <property type="entry name" value="UDP-N-acetylmuramate--L-alanyl-gamma-D-glutamyl-meso-2,6-diaminoheptandioate ligase"/>
    <property type="match status" value="1"/>
</dbReference>
<dbReference type="Proteomes" id="UP000278733">
    <property type="component" value="Chromosome"/>
</dbReference>
<dbReference type="NCBIfam" id="TIGR01081">
    <property type="entry name" value="mpl"/>
    <property type="match status" value="1"/>
</dbReference>
<dbReference type="Gene3D" id="3.90.190.20">
    <property type="entry name" value="Mur ligase, C-terminal domain"/>
    <property type="match status" value="1"/>
</dbReference>
<dbReference type="Gene3D" id="3.40.1190.10">
    <property type="entry name" value="Mur-like, catalytic domain"/>
    <property type="match status" value="1"/>
</dbReference>